<protein>
    <submittedName>
        <fullName evidence="3">Uncharacterized protein</fullName>
    </submittedName>
</protein>
<evidence type="ECO:0000256" key="1">
    <source>
        <dbReference type="SAM" id="Coils"/>
    </source>
</evidence>
<organism evidence="3 4">
    <name type="scientific">Puccinia coronata f. sp. avenae</name>
    <dbReference type="NCBI Taxonomy" id="200324"/>
    <lineage>
        <taxon>Eukaryota</taxon>
        <taxon>Fungi</taxon>
        <taxon>Dikarya</taxon>
        <taxon>Basidiomycota</taxon>
        <taxon>Pucciniomycotina</taxon>
        <taxon>Pucciniomycetes</taxon>
        <taxon>Pucciniales</taxon>
        <taxon>Pucciniaceae</taxon>
        <taxon>Puccinia</taxon>
    </lineage>
</organism>
<dbReference type="Proteomes" id="UP000235392">
    <property type="component" value="Unassembled WGS sequence"/>
</dbReference>
<feature type="region of interest" description="Disordered" evidence="2">
    <location>
        <begin position="93"/>
        <end position="115"/>
    </location>
</feature>
<comment type="caution">
    <text evidence="3">The sequence shown here is derived from an EMBL/GenBank/DDBJ whole genome shotgun (WGS) entry which is preliminary data.</text>
</comment>
<sequence>MTPERVCITCDSKGRHCTWKSTGRVISTLFQQVDDLMDEVEDLKEEVDSQATIIEDYEVNAGGDSESAEDFEVHIPGQINEVVVEGNQRQVLGTPEVAAAPPVDGEQLLSPPSSP</sequence>
<gene>
    <name evidence="3" type="ORF">PCASD_15617</name>
</gene>
<reference evidence="3 4" key="1">
    <citation type="submission" date="2017-11" db="EMBL/GenBank/DDBJ databases">
        <title>De novo assembly and phasing of dikaryotic genomes from two isolates of Puccinia coronata f. sp. avenae, the causal agent of oat crown rust.</title>
        <authorList>
            <person name="Miller M.E."/>
            <person name="Zhang Y."/>
            <person name="Omidvar V."/>
            <person name="Sperschneider J."/>
            <person name="Schwessinger B."/>
            <person name="Raley C."/>
            <person name="Palmer J.M."/>
            <person name="Garnica D."/>
            <person name="Upadhyaya N."/>
            <person name="Rathjen J."/>
            <person name="Taylor J.M."/>
            <person name="Park R.F."/>
            <person name="Dodds P.N."/>
            <person name="Hirsch C.D."/>
            <person name="Kianian S.F."/>
            <person name="Figueroa M."/>
        </authorList>
    </citation>
    <scope>NUCLEOTIDE SEQUENCE [LARGE SCALE GENOMIC DNA]</scope>
    <source>
        <strain evidence="3">12SD80</strain>
    </source>
</reference>
<evidence type="ECO:0000313" key="3">
    <source>
        <dbReference type="EMBL" id="PLW30415.1"/>
    </source>
</evidence>
<proteinExistence type="predicted"/>
<keyword evidence="1" id="KW-0175">Coiled coil</keyword>
<evidence type="ECO:0000313" key="4">
    <source>
        <dbReference type="Proteomes" id="UP000235392"/>
    </source>
</evidence>
<name>A0A2N5TY37_9BASI</name>
<accession>A0A2N5TY37</accession>
<evidence type="ECO:0000256" key="2">
    <source>
        <dbReference type="SAM" id="MobiDB-lite"/>
    </source>
</evidence>
<dbReference type="EMBL" id="PGCI01000299">
    <property type="protein sequence ID" value="PLW30415.1"/>
    <property type="molecule type" value="Genomic_DNA"/>
</dbReference>
<feature type="coiled-coil region" evidence="1">
    <location>
        <begin position="26"/>
        <end position="60"/>
    </location>
</feature>
<dbReference type="AlphaFoldDB" id="A0A2N5TY37"/>